<dbReference type="InParanoid" id="C5LCA1"/>
<dbReference type="EMBL" id="GG680918">
    <property type="protein sequence ID" value="EER05584.1"/>
    <property type="molecule type" value="Genomic_DNA"/>
</dbReference>
<protein>
    <submittedName>
        <fullName evidence="1">Uncharacterized protein</fullName>
    </submittedName>
</protein>
<gene>
    <name evidence="1" type="ORF">Pmar_PMAR011615</name>
</gene>
<reference evidence="1 2" key="1">
    <citation type="submission" date="2008-07" db="EMBL/GenBank/DDBJ databases">
        <authorList>
            <person name="El-Sayed N."/>
            <person name="Caler E."/>
            <person name="Inman J."/>
            <person name="Amedeo P."/>
            <person name="Hass B."/>
            <person name="Wortman J."/>
        </authorList>
    </citation>
    <scope>NUCLEOTIDE SEQUENCE [LARGE SCALE GENOMIC DNA]</scope>
    <source>
        <strain evidence="2">ATCC 50983 / TXsc</strain>
    </source>
</reference>
<dbReference type="OrthoDB" id="10539590at2759"/>
<dbReference type="RefSeq" id="XP_002773768.1">
    <property type="nucleotide sequence ID" value="XM_002773722.1"/>
</dbReference>
<name>C5LCA1_PERM5</name>
<accession>C5LCA1</accession>
<keyword evidence="2" id="KW-1185">Reference proteome</keyword>
<evidence type="ECO:0000313" key="2">
    <source>
        <dbReference type="Proteomes" id="UP000007800"/>
    </source>
</evidence>
<dbReference type="GeneID" id="9042334"/>
<dbReference type="Proteomes" id="UP000007800">
    <property type="component" value="Unassembled WGS sequence"/>
</dbReference>
<proteinExistence type="predicted"/>
<organism evidence="2">
    <name type="scientific">Perkinsus marinus (strain ATCC 50983 / TXsc)</name>
    <dbReference type="NCBI Taxonomy" id="423536"/>
    <lineage>
        <taxon>Eukaryota</taxon>
        <taxon>Sar</taxon>
        <taxon>Alveolata</taxon>
        <taxon>Perkinsozoa</taxon>
        <taxon>Perkinsea</taxon>
        <taxon>Perkinsida</taxon>
        <taxon>Perkinsidae</taxon>
        <taxon>Perkinsus</taxon>
    </lineage>
</organism>
<evidence type="ECO:0000313" key="1">
    <source>
        <dbReference type="EMBL" id="EER05584.1"/>
    </source>
</evidence>
<dbReference type="AlphaFoldDB" id="C5LCA1"/>
<sequence>MADFDQDMQCLLLSLKASDVVRGKLSQLGLTTVHLLAAVGDEDLTTAFSSKADTVTTRTTAFALKAAAKLVVSMNDDVVPLPGQPDALLRSLVEACPKTVKDGPPPEFLSLPRHMKRLYVAPLTYSDFAESVPPRNQTPASAIRYEVSLDGSVVAVQNNNKPGKIGFCSDW</sequence>